<dbReference type="AlphaFoldDB" id="A0A7W4UFW9"/>
<feature type="compositionally biased region" description="Basic and acidic residues" evidence="1">
    <location>
        <begin position="53"/>
        <end position="65"/>
    </location>
</feature>
<name>A0A7W4UFW9_9CELL</name>
<proteinExistence type="predicted"/>
<evidence type="ECO:0000313" key="3">
    <source>
        <dbReference type="Proteomes" id="UP000518206"/>
    </source>
</evidence>
<feature type="compositionally biased region" description="Low complexity" evidence="1">
    <location>
        <begin position="33"/>
        <end position="42"/>
    </location>
</feature>
<reference evidence="2 3" key="1">
    <citation type="submission" date="2020-08" db="EMBL/GenBank/DDBJ databases">
        <title>The Agave Microbiome: Exploring the role of microbial communities in plant adaptations to desert environments.</title>
        <authorList>
            <person name="Partida-Martinez L.P."/>
        </authorList>
    </citation>
    <scope>NUCLEOTIDE SEQUENCE [LARGE SCALE GENOMIC DNA]</scope>
    <source>
        <strain evidence="2 3">RAS26</strain>
    </source>
</reference>
<feature type="region of interest" description="Disordered" evidence="1">
    <location>
        <begin position="25"/>
        <end position="65"/>
    </location>
</feature>
<comment type="caution">
    <text evidence="2">The sequence shown here is derived from an EMBL/GenBank/DDBJ whole genome shotgun (WGS) entry which is preliminary data.</text>
</comment>
<reference evidence="2 3" key="2">
    <citation type="submission" date="2020-08" db="EMBL/GenBank/DDBJ databases">
        <authorList>
            <person name="Partida-Martinez L."/>
            <person name="Huntemann M."/>
            <person name="Clum A."/>
            <person name="Wang J."/>
            <person name="Palaniappan K."/>
            <person name="Ritter S."/>
            <person name="Chen I.-M."/>
            <person name="Stamatis D."/>
            <person name="Reddy T."/>
            <person name="O'Malley R."/>
            <person name="Daum C."/>
            <person name="Shapiro N."/>
            <person name="Ivanova N."/>
            <person name="Kyrpides N."/>
            <person name="Woyke T."/>
        </authorList>
    </citation>
    <scope>NUCLEOTIDE SEQUENCE [LARGE SCALE GENOMIC DNA]</scope>
    <source>
        <strain evidence="2 3">RAS26</strain>
    </source>
</reference>
<dbReference type="EMBL" id="JACHVX010000003">
    <property type="protein sequence ID" value="MBB2923442.1"/>
    <property type="molecule type" value="Genomic_DNA"/>
</dbReference>
<protein>
    <submittedName>
        <fullName evidence="2">Uncharacterized protein</fullName>
    </submittedName>
</protein>
<evidence type="ECO:0000313" key="2">
    <source>
        <dbReference type="EMBL" id="MBB2923442.1"/>
    </source>
</evidence>
<accession>A0A7W4UFW9</accession>
<sequence length="65" mass="6838">MRVSDGPPAGAVRVRAVHARGTGLPEPVVETPVTGRAGLTLTGRRRVGGRSYGGHDHRRASEELP</sequence>
<gene>
    <name evidence="2" type="ORF">FHR80_002367</name>
</gene>
<dbReference type="Proteomes" id="UP000518206">
    <property type="component" value="Unassembled WGS sequence"/>
</dbReference>
<organism evidence="2 3">
    <name type="scientific">Cellulomonas cellasea</name>
    <dbReference type="NCBI Taxonomy" id="43670"/>
    <lineage>
        <taxon>Bacteria</taxon>
        <taxon>Bacillati</taxon>
        <taxon>Actinomycetota</taxon>
        <taxon>Actinomycetes</taxon>
        <taxon>Micrococcales</taxon>
        <taxon>Cellulomonadaceae</taxon>
        <taxon>Cellulomonas</taxon>
    </lineage>
</organism>
<evidence type="ECO:0000256" key="1">
    <source>
        <dbReference type="SAM" id="MobiDB-lite"/>
    </source>
</evidence>